<dbReference type="GO" id="GO:0016787">
    <property type="term" value="F:hydrolase activity"/>
    <property type="evidence" value="ECO:0007669"/>
    <property type="project" value="UniProtKB-KW"/>
</dbReference>
<dbReference type="Proteomes" id="UP000290624">
    <property type="component" value="Unassembled WGS sequence"/>
</dbReference>
<accession>A0A4Q2ELA6</accession>
<sequence length="229" mass="24468">MFLASFPAGPWQANCYIFGFAEGRAVVVDPGVDALASVNRVVTEQGLTVEAVLLTHGHIDHVAQAADVADHFGVPVYLHALDRELLTDPTSGRPQMQQMVEQLGVHVREPADLRLLHGGETLSAAGASFHVEHAPGHRPGCVLFRVPLVEPFEEAPELTELIFTGDVVFAGSIGRTDLPGGDDAAMRATLRDVVLALPDTAALLPGHGPTTTMGHERTTNRYLDKGYLA</sequence>
<dbReference type="SUPFAM" id="SSF56281">
    <property type="entry name" value="Metallo-hydrolase/oxidoreductase"/>
    <property type="match status" value="1"/>
</dbReference>
<organism evidence="6 7">
    <name type="scientific">Propioniciclava flava</name>
    <dbReference type="NCBI Taxonomy" id="2072026"/>
    <lineage>
        <taxon>Bacteria</taxon>
        <taxon>Bacillati</taxon>
        <taxon>Actinomycetota</taxon>
        <taxon>Actinomycetes</taxon>
        <taxon>Propionibacteriales</taxon>
        <taxon>Propionibacteriaceae</taxon>
        <taxon>Propioniciclava</taxon>
    </lineage>
</organism>
<protein>
    <submittedName>
        <fullName evidence="6">MBL fold metallo-hydrolase</fullName>
    </submittedName>
</protein>
<keyword evidence="2" id="KW-0479">Metal-binding</keyword>
<evidence type="ECO:0000313" key="7">
    <source>
        <dbReference type="Proteomes" id="UP000290624"/>
    </source>
</evidence>
<dbReference type="OrthoDB" id="9802991at2"/>
<evidence type="ECO:0000256" key="2">
    <source>
        <dbReference type="ARBA" id="ARBA00022723"/>
    </source>
</evidence>
<dbReference type="PANTHER" id="PTHR46233">
    <property type="entry name" value="HYDROXYACYLGLUTATHIONE HYDROLASE GLOC"/>
    <property type="match status" value="1"/>
</dbReference>
<gene>
    <name evidence="6" type="ORF">C1706_02080</name>
</gene>
<evidence type="ECO:0000259" key="5">
    <source>
        <dbReference type="SMART" id="SM00849"/>
    </source>
</evidence>
<reference evidence="6 7" key="1">
    <citation type="submission" date="2018-01" db="EMBL/GenBank/DDBJ databases">
        <title>Lactibacter flavus gen. nov., sp. nov., a novel bacterium of the family Propionibacteriaceae isolated from raw milk and dairy products.</title>
        <authorList>
            <person name="Wenning M."/>
            <person name="Breitenwieser F."/>
            <person name="Huptas C."/>
            <person name="von Neubeck M."/>
            <person name="Busse H.-J."/>
            <person name="Scherer S."/>
        </authorList>
    </citation>
    <scope>NUCLEOTIDE SEQUENCE [LARGE SCALE GENOMIC DNA]</scope>
    <source>
        <strain evidence="6 7">VG341</strain>
    </source>
</reference>
<comment type="caution">
    <text evidence="6">The sequence shown here is derived from an EMBL/GenBank/DDBJ whole genome shotgun (WGS) entry which is preliminary data.</text>
</comment>
<dbReference type="AlphaFoldDB" id="A0A4Q2ELA6"/>
<evidence type="ECO:0000256" key="3">
    <source>
        <dbReference type="ARBA" id="ARBA00022801"/>
    </source>
</evidence>
<comment type="cofactor">
    <cofactor evidence="1">
        <name>Zn(2+)</name>
        <dbReference type="ChEBI" id="CHEBI:29105"/>
    </cofactor>
</comment>
<keyword evidence="4" id="KW-0862">Zinc</keyword>
<dbReference type="RefSeq" id="WP_129457529.1">
    <property type="nucleotide sequence ID" value="NZ_PPCV01000001.1"/>
</dbReference>
<feature type="domain" description="Metallo-beta-lactamase" evidence="5">
    <location>
        <begin position="12"/>
        <end position="207"/>
    </location>
</feature>
<evidence type="ECO:0000256" key="1">
    <source>
        <dbReference type="ARBA" id="ARBA00001947"/>
    </source>
</evidence>
<dbReference type="PANTHER" id="PTHR46233:SF3">
    <property type="entry name" value="HYDROXYACYLGLUTATHIONE HYDROLASE GLOC"/>
    <property type="match status" value="1"/>
</dbReference>
<evidence type="ECO:0000313" key="6">
    <source>
        <dbReference type="EMBL" id="RXW33562.1"/>
    </source>
</evidence>
<dbReference type="InterPro" id="IPR051453">
    <property type="entry name" value="MBL_Glyoxalase_II"/>
</dbReference>
<keyword evidence="3 6" id="KW-0378">Hydrolase</keyword>
<dbReference type="Gene3D" id="3.60.15.10">
    <property type="entry name" value="Ribonuclease Z/Hydroxyacylglutathione hydrolase-like"/>
    <property type="match status" value="1"/>
</dbReference>
<dbReference type="Pfam" id="PF00753">
    <property type="entry name" value="Lactamase_B"/>
    <property type="match status" value="1"/>
</dbReference>
<dbReference type="GO" id="GO:0046872">
    <property type="term" value="F:metal ion binding"/>
    <property type="evidence" value="ECO:0007669"/>
    <property type="project" value="UniProtKB-KW"/>
</dbReference>
<dbReference type="InterPro" id="IPR001279">
    <property type="entry name" value="Metallo-B-lactamas"/>
</dbReference>
<dbReference type="EMBL" id="PPCV01000001">
    <property type="protein sequence ID" value="RXW33562.1"/>
    <property type="molecule type" value="Genomic_DNA"/>
</dbReference>
<proteinExistence type="predicted"/>
<dbReference type="SMART" id="SM00849">
    <property type="entry name" value="Lactamase_B"/>
    <property type="match status" value="1"/>
</dbReference>
<name>A0A4Q2ELA6_9ACTN</name>
<keyword evidence="7" id="KW-1185">Reference proteome</keyword>
<dbReference type="CDD" id="cd06262">
    <property type="entry name" value="metallo-hydrolase-like_MBL-fold"/>
    <property type="match status" value="1"/>
</dbReference>
<dbReference type="InterPro" id="IPR036866">
    <property type="entry name" value="RibonucZ/Hydroxyglut_hydro"/>
</dbReference>
<evidence type="ECO:0000256" key="4">
    <source>
        <dbReference type="ARBA" id="ARBA00022833"/>
    </source>
</evidence>